<feature type="binding site" evidence="10">
    <location>
        <position position="433"/>
    </location>
    <ligand>
        <name>L-glutamate</name>
        <dbReference type="ChEBI" id="CHEBI:29985"/>
    </ligand>
</feature>
<dbReference type="InterPro" id="IPR000101">
    <property type="entry name" value="GGT_peptidase"/>
</dbReference>
<dbReference type="EMBL" id="JABEQM010000001">
    <property type="protein sequence ID" value="MBB2200141.1"/>
    <property type="molecule type" value="Genomic_DNA"/>
</dbReference>
<evidence type="ECO:0000256" key="9">
    <source>
        <dbReference type="PIRSR" id="PIRSR600101-1"/>
    </source>
</evidence>
<dbReference type="InterPro" id="IPR051792">
    <property type="entry name" value="GGT_bact"/>
</dbReference>
<evidence type="ECO:0000256" key="11">
    <source>
        <dbReference type="RuleBase" id="RU368036"/>
    </source>
</evidence>
<evidence type="ECO:0000313" key="14">
    <source>
        <dbReference type="Proteomes" id="UP000578030"/>
    </source>
</evidence>
<comment type="caution">
    <text evidence="13">The sequence shown here is derived from an EMBL/GenBank/DDBJ whole genome shotgun (WGS) entry which is preliminary data.</text>
</comment>
<protein>
    <recommendedName>
        <fullName evidence="11">Glutathione hydrolase proenzyme</fullName>
        <ecNumber evidence="11">2.3.2.2</ecNumber>
        <ecNumber evidence="11">3.4.19.13</ecNumber>
    </recommendedName>
    <component>
        <recommendedName>
            <fullName evidence="11">Glutathione hydrolase large chain</fullName>
        </recommendedName>
    </component>
    <component>
        <recommendedName>
            <fullName evidence="11">Glutathione hydrolase small chain</fullName>
        </recommendedName>
    </component>
</protein>
<dbReference type="Proteomes" id="UP000578030">
    <property type="component" value="Unassembled WGS sequence"/>
</dbReference>
<comment type="pathway">
    <text evidence="11">Sulfur metabolism; glutathione metabolism.</text>
</comment>
<feature type="binding site" evidence="10">
    <location>
        <position position="116"/>
    </location>
    <ligand>
        <name>L-glutamate</name>
        <dbReference type="ChEBI" id="CHEBI:29985"/>
    </ligand>
</feature>
<dbReference type="GO" id="GO:0103068">
    <property type="term" value="F:leukotriene C4 gamma-glutamyl transferase activity"/>
    <property type="evidence" value="ECO:0007669"/>
    <property type="project" value="UniProtKB-EC"/>
</dbReference>
<dbReference type="UniPathway" id="UPA00204"/>
<keyword evidence="11" id="KW-0317">Glutathione biosynthesis</keyword>
<comment type="subunit">
    <text evidence="11">This enzyme consists of two polypeptide chains, which are synthesized in precursor form from a single polypeptide.</text>
</comment>
<dbReference type="EC" id="2.3.2.2" evidence="11"/>
<evidence type="ECO:0000313" key="13">
    <source>
        <dbReference type="EMBL" id="MBB2200141.1"/>
    </source>
</evidence>
<evidence type="ECO:0000256" key="6">
    <source>
        <dbReference type="ARBA" id="ARBA00023145"/>
    </source>
</evidence>
<feature type="signal peptide" evidence="12">
    <location>
        <begin position="1"/>
        <end position="16"/>
    </location>
</feature>
<gene>
    <name evidence="13" type="primary">ggt</name>
    <name evidence="13" type="ORF">HLH28_00860</name>
</gene>
<dbReference type="GO" id="GO:0006750">
    <property type="term" value="P:glutathione biosynthetic process"/>
    <property type="evidence" value="ECO:0007669"/>
    <property type="project" value="UniProtKB-KW"/>
</dbReference>
<feature type="active site" description="Nucleophile" evidence="9">
    <location>
        <position position="391"/>
    </location>
</feature>
<dbReference type="AlphaFoldDB" id="A0A7W4PMT9"/>
<dbReference type="InterPro" id="IPR029055">
    <property type="entry name" value="Ntn_hydrolases_N"/>
</dbReference>
<evidence type="ECO:0000256" key="4">
    <source>
        <dbReference type="ARBA" id="ARBA00022679"/>
    </source>
</evidence>
<comment type="catalytic activity">
    <reaction evidence="1 11">
        <text>an S-substituted glutathione + H2O = an S-substituted L-cysteinylglycine + L-glutamate</text>
        <dbReference type="Rhea" id="RHEA:59468"/>
        <dbReference type="ChEBI" id="CHEBI:15377"/>
        <dbReference type="ChEBI" id="CHEBI:29985"/>
        <dbReference type="ChEBI" id="CHEBI:90779"/>
        <dbReference type="ChEBI" id="CHEBI:143103"/>
        <dbReference type="EC" id="3.4.19.13"/>
    </reaction>
</comment>
<evidence type="ECO:0000256" key="10">
    <source>
        <dbReference type="PIRSR" id="PIRSR600101-2"/>
    </source>
</evidence>
<comment type="PTM">
    <text evidence="11">Cleaved by autocatalysis into a large and a small subunit.</text>
</comment>
<evidence type="ECO:0000256" key="2">
    <source>
        <dbReference type="ARBA" id="ARBA00001089"/>
    </source>
</evidence>
<keyword evidence="7 11" id="KW-0012">Acyltransferase</keyword>
<keyword evidence="4 11" id="KW-0808">Transferase</keyword>
<sequence length="588" mass="61461">MLAGSMLAGMILPAMAASVPPSAPAPQGDALTFGGGPVALGPLAPAAGQHGMVVSAQHLASEAGARILAQGGNAVDAAVAVAYALAVVYPAAGNIGGGGFMTLRTPDGRTQFVDFREHAPLAATATMFQDAKGNVIPGLSITGWKAVGVPGTVAGMDLVLHRWGRLSRQQVMAPAIALARDGFVLADGDIQLLNTSTADFARDAEARKIFLRPDGTPLMAGDRLVQANLARTLSLIARDGADAFYRGPIADEIVRAGRAGGAILQVEDFRKYAPRVMAPLTCSYRGYRIDTAPPPSGGGVALCEILNILSGYDMRGLGLHTAPAVQREVEAMRHAYADRQDLGDPAFVHNPVRHLIDPAYAVQVRDAIPTDRAVASDSLRPGMAQPEKHETTQFSVMDNKGLAVSVTYTLNGWFGAKVLGGGTGIFMNDEMDDFSSRPGVPNMFGIVGSRANEIAPGKTPLSSMSPTILSRNGKVVMVIGSPGGSRIPTIVLSAILGVVDYGLDIQQAVDLPRIHEQWQPSHVEVEQGALTAEVARTLTQEGYEIAPHAPWGLAEGILVGGPRLGERGTARYYGGFDRRHAGGAAVGE</sequence>
<keyword evidence="12" id="KW-0732">Signal</keyword>
<accession>A0A7W4PMT9</accession>
<evidence type="ECO:0000256" key="1">
    <source>
        <dbReference type="ARBA" id="ARBA00001049"/>
    </source>
</evidence>
<dbReference type="SUPFAM" id="SSF56235">
    <property type="entry name" value="N-terminal nucleophile aminohydrolases (Ntn hydrolases)"/>
    <property type="match status" value="1"/>
</dbReference>
<reference evidence="13 14" key="1">
    <citation type="submission" date="2020-04" db="EMBL/GenBank/DDBJ databases">
        <title>Description of novel Gluconacetobacter.</title>
        <authorList>
            <person name="Sombolestani A."/>
        </authorList>
    </citation>
    <scope>NUCLEOTIDE SEQUENCE [LARGE SCALE GENOMIC DNA]</scope>
    <source>
        <strain evidence="13 14">LMG 27802</strain>
    </source>
</reference>
<dbReference type="PRINTS" id="PR01210">
    <property type="entry name" value="GGTRANSPTASE"/>
</dbReference>
<evidence type="ECO:0000256" key="7">
    <source>
        <dbReference type="ARBA" id="ARBA00023315"/>
    </source>
</evidence>
<dbReference type="Gene3D" id="1.10.246.130">
    <property type="match status" value="1"/>
</dbReference>
<keyword evidence="5 11" id="KW-0378">Hydrolase</keyword>
<feature type="binding site" evidence="10">
    <location>
        <begin position="462"/>
        <end position="463"/>
    </location>
    <ligand>
        <name>L-glutamate</name>
        <dbReference type="ChEBI" id="CHEBI:29985"/>
    </ligand>
</feature>
<feature type="chain" id="PRO_5031496406" description="Glutathione hydrolase proenzyme" evidence="12">
    <location>
        <begin position="17"/>
        <end position="588"/>
    </location>
</feature>
<dbReference type="InterPro" id="IPR043138">
    <property type="entry name" value="GGT_lsub"/>
</dbReference>
<dbReference type="PANTHER" id="PTHR43199">
    <property type="entry name" value="GLUTATHIONE HYDROLASE"/>
    <property type="match status" value="1"/>
</dbReference>
<dbReference type="NCBIfam" id="TIGR00066">
    <property type="entry name" value="g_glut_trans"/>
    <property type="match status" value="1"/>
</dbReference>
<dbReference type="Gene3D" id="3.60.20.40">
    <property type="match status" value="1"/>
</dbReference>
<dbReference type="EC" id="3.4.19.13" evidence="11"/>
<proteinExistence type="inferred from homology"/>
<organism evidence="13 14">
    <name type="scientific">Gluconacetobacter tumulisoli</name>
    <dbReference type="NCBI Taxonomy" id="1286189"/>
    <lineage>
        <taxon>Bacteria</taxon>
        <taxon>Pseudomonadati</taxon>
        <taxon>Pseudomonadota</taxon>
        <taxon>Alphaproteobacteria</taxon>
        <taxon>Acetobacterales</taxon>
        <taxon>Acetobacteraceae</taxon>
        <taxon>Gluconacetobacter</taxon>
    </lineage>
</organism>
<dbReference type="GO" id="GO:0036374">
    <property type="term" value="F:glutathione hydrolase activity"/>
    <property type="evidence" value="ECO:0007669"/>
    <property type="project" value="UniProtKB-UniRule"/>
</dbReference>
<evidence type="ECO:0000256" key="5">
    <source>
        <dbReference type="ARBA" id="ARBA00022801"/>
    </source>
</evidence>
<evidence type="ECO:0000256" key="8">
    <source>
        <dbReference type="ARBA" id="ARBA00047417"/>
    </source>
</evidence>
<feature type="binding site" evidence="10">
    <location>
        <begin position="409"/>
        <end position="411"/>
    </location>
    <ligand>
        <name>L-glutamate</name>
        <dbReference type="ChEBI" id="CHEBI:29985"/>
    </ligand>
</feature>
<comment type="catalytic activity">
    <reaction evidence="2 11">
        <text>glutathione + H2O = L-cysteinylglycine + L-glutamate</text>
        <dbReference type="Rhea" id="RHEA:28807"/>
        <dbReference type="ChEBI" id="CHEBI:15377"/>
        <dbReference type="ChEBI" id="CHEBI:29985"/>
        <dbReference type="ChEBI" id="CHEBI:57925"/>
        <dbReference type="ChEBI" id="CHEBI:61694"/>
        <dbReference type="EC" id="3.4.19.13"/>
    </reaction>
</comment>
<dbReference type="Pfam" id="PF01019">
    <property type="entry name" value="G_glu_transpept"/>
    <property type="match status" value="1"/>
</dbReference>
<name>A0A7W4PMT9_9PROT</name>
<evidence type="ECO:0000256" key="3">
    <source>
        <dbReference type="ARBA" id="ARBA00009381"/>
    </source>
</evidence>
<comment type="similarity">
    <text evidence="3 11">Belongs to the gamma-glutamyltransferase family.</text>
</comment>
<feature type="binding site" evidence="10">
    <location>
        <position position="484"/>
    </location>
    <ligand>
        <name>L-glutamate</name>
        <dbReference type="ChEBI" id="CHEBI:29985"/>
    </ligand>
</feature>
<dbReference type="InterPro" id="IPR043137">
    <property type="entry name" value="GGT_ssub_C"/>
</dbReference>
<dbReference type="PANTHER" id="PTHR43199:SF1">
    <property type="entry name" value="GLUTATHIONE HYDROLASE PROENZYME"/>
    <property type="match status" value="1"/>
</dbReference>
<evidence type="ECO:0000256" key="12">
    <source>
        <dbReference type="SAM" id="SignalP"/>
    </source>
</evidence>
<dbReference type="GO" id="GO:0006751">
    <property type="term" value="P:glutathione catabolic process"/>
    <property type="evidence" value="ECO:0007669"/>
    <property type="project" value="UniProtKB-UniRule"/>
</dbReference>
<comment type="catalytic activity">
    <reaction evidence="8 11">
        <text>an N-terminal (5-L-glutamyl)-[peptide] + an alpha-amino acid = 5-L-glutamyl amino acid + an N-terminal L-alpha-aminoacyl-[peptide]</text>
        <dbReference type="Rhea" id="RHEA:23904"/>
        <dbReference type="Rhea" id="RHEA-COMP:9780"/>
        <dbReference type="Rhea" id="RHEA-COMP:9795"/>
        <dbReference type="ChEBI" id="CHEBI:77644"/>
        <dbReference type="ChEBI" id="CHEBI:78597"/>
        <dbReference type="ChEBI" id="CHEBI:78599"/>
        <dbReference type="ChEBI" id="CHEBI:78608"/>
        <dbReference type="EC" id="2.3.2.2"/>
    </reaction>
</comment>
<keyword evidence="14" id="KW-1185">Reference proteome</keyword>
<keyword evidence="6 11" id="KW-0865">Zymogen</keyword>